<dbReference type="SUPFAM" id="SSF53748">
    <property type="entry name" value="Phosphoglycerate kinase"/>
    <property type="match status" value="1"/>
</dbReference>
<dbReference type="InterPro" id="IPR015911">
    <property type="entry name" value="Phosphoglycerate_kinase_CS"/>
</dbReference>
<protein>
    <recommendedName>
        <fullName evidence="6 16">Phosphoglycerate kinase</fullName>
        <ecNumber evidence="6 16">2.7.2.3</ecNumber>
    </recommendedName>
</protein>
<evidence type="ECO:0000256" key="14">
    <source>
        <dbReference type="PIRSR" id="PIRSR000724-1"/>
    </source>
</evidence>
<dbReference type="AlphaFoldDB" id="A0AA35XLJ0"/>
<evidence type="ECO:0000256" key="12">
    <source>
        <dbReference type="ARBA" id="ARBA00022842"/>
    </source>
</evidence>
<evidence type="ECO:0000256" key="13">
    <source>
        <dbReference type="ARBA" id="ARBA00023152"/>
    </source>
</evidence>
<sequence length="381" mass="39956">SLSQLDVNGSRVLVRVDFNVPIEQGIEAIAGYDQRLRATLPTIQYLIERGCRTILCSHLGRPRAKVDEALRLGPVGDRLAVLLDHPVKSLPEITGPSMAPGDVVLLENLRFDAGEEANDPGFAQSLAALTDYFVMDAFAVAHRAHASTVGVTEYLPSAMGFLVEREVTSMGRALESPEKPLAALMGGAKVSDKILLLDNIMDKLDHLFIGGGMCVTFLKAQGHGVGASQFAREMLGEAEKRGIKVHLPSEVVVASEFAADPAEVQVSSADGVPEGGIIMDIAPSAAQQFASELQQCRTVIWNGPMGVFEMPRFSEGTRVVAEAIAGAPGVTSVVGGGSTAETVEALGLMDSMTHVSTGGGASLEFLGGIELPGIAALPDAD</sequence>
<dbReference type="InterPro" id="IPR036043">
    <property type="entry name" value="Phosphoglycerate_kinase_sf"/>
</dbReference>
<evidence type="ECO:0000256" key="7">
    <source>
        <dbReference type="ARBA" id="ARBA00022490"/>
    </source>
</evidence>
<feature type="binding site" evidence="14">
    <location>
        <begin position="17"/>
        <end position="19"/>
    </location>
    <ligand>
        <name>substrate</name>
    </ligand>
</feature>
<keyword evidence="8 16" id="KW-0808">Transferase</keyword>
<evidence type="ECO:0000313" key="18">
    <source>
        <dbReference type="EMBL" id="CAI8056815.1"/>
    </source>
</evidence>
<dbReference type="GO" id="GO:0006094">
    <property type="term" value="P:gluconeogenesis"/>
    <property type="evidence" value="ECO:0007669"/>
    <property type="project" value="TreeGrafter"/>
</dbReference>
<feature type="non-terminal residue" evidence="18">
    <location>
        <position position="1"/>
    </location>
</feature>
<dbReference type="GO" id="GO:0005524">
    <property type="term" value="F:ATP binding"/>
    <property type="evidence" value="ECO:0007669"/>
    <property type="project" value="UniProtKB-KW"/>
</dbReference>
<evidence type="ECO:0000256" key="15">
    <source>
        <dbReference type="PIRSR" id="PIRSR000724-2"/>
    </source>
</evidence>
<keyword evidence="12" id="KW-0460">Magnesium</keyword>
<name>A0AA35XLJ0_GEOBA</name>
<evidence type="ECO:0000256" key="17">
    <source>
        <dbReference type="RuleBase" id="RU000696"/>
    </source>
</evidence>
<dbReference type="Pfam" id="PF00162">
    <property type="entry name" value="PGK"/>
    <property type="match status" value="1"/>
</dbReference>
<evidence type="ECO:0000313" key="19">
    <source>
        <dbReference type="Proteomes" id="UP001174909"/>
    </source>
</evidence>
<dbReference type="FunFam" id="3.40.50.1260:FF:000031">
    <property type="entry name" value="Phosphoglycerate kinase 1"/>
    <property type="match status" value="1"/>
</dbReference>
<dbReference type="PROSITE" id="PS00111">
    <property type="entry name" value="PGLYCERATE_KINASE"/>
    <property type="match status" value="1"/>
</dbReference>
<feature type="binding site" evidence="14">
    <location>
        <begin position="58"/>
        <end position="61"/>
    </location>
    <ligand>
        <name>substrate</name>
    </ligand>
</feature>
<organism evidence="18 19">
    <name type="scientific">Geodia barretti</name>
    <name type="common">Barrett's horny sponge</name>
    <dbReference type="NCBI Taxonomy" id="519541"/>
    <lineage>
        <taxon>Eukaryota</taxon>
        <taxon>Metazoa</taxon>
        <taxon>Porifera</taxon>
        <taxon>Demospongiae</taxon>
        <taxon>Heteroscleromorpha</taxon>
        <taxon>Tetractinellida</taxon>
        <taxon>Astrophorina</taxon>
        <taxon>Geodiidae</taxon>
        <taxon>Geodia</taxon>
    </lineage>
</organism>
<keyword evidence="9" id="KW-0547">Nucleotide-binding</keyword>
<dbReference type="GO" id="GO:0006096">
    <property type="term" value="P:glycolytic process"/>
    <property type="evidence" value="ECO:0007669"/>
    <property type="project" value="UniProtKB-KW"/>
</dbReference>
<dbReference type="PIRSF" id="PIRSF000724">
    <property type="entry name" value="Pgk"/>
    <property type="match status" value="1"/>
</dbReference>
<evidence type="ECO:0000256" key="10">
    <source>
        <dbReference type="ARBA" id="ARBA00022777"/>
    </source>
</evidence>
<comment type="similarity">
    <text evidence="4 16">Belongs to the phosphoglycerate kinase family.</text>
</comment>
<evidence type="ECO:0000256" key="3">
    <source>
        <dbReference type="ARBA" id="ARBA00004838"/>
    </source>
</evidence>
<comment type="cofactor">
    <cofactor evidence="2">
        <name>Mg(2+)</name>
        <dbReference type="ChEBI" id="CHEBI:18420"/>
    </cofactor>
</comment>
<dbReference type="HAMAP" id="MF_00145">
    <property type="entry name" value="Phosphoglyc_kinase"/>
    <property type="match status" value="1"/>
</dbReference>
<accession>A0AA35XLJ0</accession>
<evidence type="ECO:0000256" key="1">
    <source>
        <dbReference type="ARBA" id="ARBA00000642"/>
    </source>
</evidence>
<dbReference type="GO" id="GO:0004618">
    <property type="term" value="F:phosphoglycerate kinase activity"/>
    <property type="evidence" value="ECO:0007669"/>
    <property type="project" value="UniProtKB-EC"/>
</dbReference>
<gene>
    <name evidence="18" type="ORF">GBAR_LOCUS30938</name>
</gene>
<dbReference type="FunFam" id="3.40.50.1260:FF:000006">
    <property type="entry name" value="Phosphoglycerate kinase"/>
    <property type="match status" value="1"/>
</dbReference>
<feature type="binding site" evidence="15">
    <location>
        <position position="309"/>
    </location>
    <ligand>
        <name>ATP</name>
        <dbReference type="ChEBI" id="CHEBI:30616"/>
    </ligand>
</feature>
<evidence type="ECO:0000256" key="8">
    <source>
        <dbReference type="ARBA" id="ARBA00022679"/>
    </source>
</evidence>
<dbReference type="PANTHER" id="PTHR11406">
    <property type="entry name" value="PHOSPHOGLYCERATE KINASE"/>
    <property type="match status" value="1"/>
</dbReference>
<comment type="caution">
    <text evidence="18">The sequence shown here is derived from an EMBL/GenBank/DDBJ whole genome shotgun (WGS) entry which is preliminary data.</text>
</comment>
<feature type="binding site" evidence="15">
    <location>
        <position position="193"/>
    </location>
    <ligand>
        <name>ATP</name>
        <dbReference type="ChEBI" id="CHEBI:30616"/>
    </ligand>
</feature>
<comment type="pathway">
    <text evidence="3 16">Carbohydrate degradation; glycolysis; pyruvate from D-glyceraldehyde 3-phosphate: step 2/5.</text>
</comment>
<keyword evidence="19" id="KW-1185">Reference proteome</keyword>
<evidence type="ECO:0000256" key="9">
    <source>
        <dbReference type="ARBA" id="ARBA00022741"/>
    </source>
</evidence>
<dbReference type="Proteomes" id="UP001174909">
    <property type="component" value="Unassembled WGS sequence"/>
</dbReference>
<keyword evidence="13" id="KW-0324">Glycolysis</keyword>
<dbReference type="GO" id="GO:0043531">
    <property type="term" value="F:ADP binding"/>
    <property type="evidence" value="ECO:0007669"/>
    <property type="project" value="TreeGrafter"/>
</dbReference>
<dbReference type="InterPro" id="IPR001576">
    <property type="entry name" value="Phosphoglycerate_kinase"/>
</dbReference>
<dbReference type="GO" id="GO:0005829">
    <property type="term" value="C:cytosol"/>
    <property type="evidence" value="ECO:0007669"/>
    <property type="project" value="TreeGrafter"/>
</dbReference>
<reference evidence="18" key="1">
    <citation type="submission" date="2023-03" db="EMBL/GenBank/DDBJ databases">
        <authorList>
            <person name="Steffen K."/>
            <person name="Cardenas P."/>
        </authorList>
    </citation>
    <scope>NUCLEOTIDE SEQUENCE</scope>
</reference>
<evidence type="ECO:0000256" key="6">
    <source>
        <dbReference type="ARBA" id="ARBA00013061"/>
    </source>
</evidence>
<evidence type="ECO:0000256" key="11">
    <source>
        <dbReference type="ARBA" id="ARBA00022840"/>
    </source>
</evidence>
<dbReference type="PRINTS" id="PR00477">
    <property type="entry name" value="PHGLYCKINASE"/>
</dbReference>
<dbReference type="EC" id="2.7.2.3" evidence="6 16"/>
<evidence type="ECO:0000256" key="5">
    <source>
        <dbReference type="ARBA" id="ARBA00011245"/>
    </source>
</evidence>
<feature type="binding site" evidence="14">
    <location>
        <position position="110"/>
    </location>
    <ligand>
        <name>(2R)-3-phosphoglycerate</name>
        <dbReference type="ChEBI" id="CHEBI:58272"/>
    </ligand>
</feature>
<evidence type="ECO:0000256" key="4">
    <source>
        <dbReference type="ARBA" id="ARBA00008982"/>
    </source>
</evidence>
<keyword evidence="7" id="KW-0963">Cytoplasm</keyword>
<evidence type="ECO:0000256" key="2">
    <source>
        <dbReference type="ARBA" id="ARBA00001946"/>
    </source>
</evidence>
<evidence type="ECO:0000256" key="16">
    <source>
        <dbReference type="RuleBase" id="RU000532"/>
    </source>
</evidence>
<feature type="binding site" evidence="14">
    <location>
        <position position="143"/>
    </location>
    <ligand>
        <name>(2R)-3-phosphoglycerate</name>
        <dbReference type="ChEBI" id="CHEBI:58272"/>
    </ligand>
</feature>
<dbReference type="Gene3D" id="3.40.50.1260">
    <property type="entry name" value="Phosphoglycerate kinase, N-terminal domain"/>
    <property type="match status" value="2"/>
</dbReference>
<dbReference type="InterPro" id="IPR015824">
    <property type="entry name" value="Phosphoglycerate_kinase_N"/>
</dbReference>
<keyword evidence="11 15" id="KW-0067">ATP-binding</keyword>
<feature type="binding site" evidence="14">
    <location>
        <position position="35"/>
    </location>
    <ligand>
        <name>(2R)-3-phosphoglycerate</name>
        <dbReference type="ChEBI" id="CHEBI:58272"/>
    </ligand>
</feature>
<dbReference type="EMBL" id="CASHTH010004401">
    <property type="protein sequence ID" value="CAI8056815.1"/>
    <property type="molecule type" value="Genomic_DNA"/>
</dbReference>
<dbReference type="PANTHER" id="PTHR11406:SF23">
    <property type="entry name" value="PHOSPHOGLYCERATE KINASE 1, CHLOROPLASTIC-RELATED"/>
    <property type="match status" value="1"/>
</dbReference>
<proteinExistence type="inferred from homology"/>
<comment type="catalytic activity">
    <reaction evidence="1 16">
        <text>(2R)-3-phosphoglycerate + ATP = (2R)-3-phospho-glyceroyl phosphate + ADP</text>
        <dbReference type="Rhea" id="RHEA:14801"/>
        <dbReference type="ChEBI" id="CHEBI:30616"/>
        <dbReference type="ChEBI" id="CHEBI:57604"/>
        <dbReference type="ChEBI" id="CHEBI:58272"/>
        <dbReference type="ChEBI" id="CHEBI:456216"/>
        <dbReference type="EC" id="2.7.2.3"/>
    </reaction>
</comment>
<keyword evidence="10 16" id="KW-0418">Kinase</keyword>
<comment type="subunit">
    <text evidence="5 17">Monomer.</text>
</comment>